<dbReference type="PANTHER" id="PTHR30363:SF51">
    <property type="entry name" value="HTH-TYPE TRANSCRIPTIONAL REPRESSOR GLCR"/>
    <property type="match status" value="1"/>
</dbReference>
<evidence type="ECO:0000313" key="6">
    <source>
        <dbReference type="Proteomes" id="UP000002318"/>
    </source>
</evidence>
<dbReference type="STRING" id="573413.Spirs_3398"/>
<dbReference type="SUPFAM" id="SSF46785">
    <property type="entry name" value="Winged helix' DNA-binding domain"/>
    <property type="match status" value="1"/>
</dbReference>
<organism evidence="5 6">
    <name type="scientific">Sediminispirochaeta smaragdinae (strain DSM 11293 / JCM 15392 / SEBR 4228)</name>
    <name type="common">Spirochaeta smaragdinae</name>
    <dbReference type="NCBI Taxonomy" id="573413"/>
    <lineage>
        <taxon>Bacteria</taxon>
        <taxon>Pseudomonadati</taxon>
        <taxon>Spirochaetota</taxon>
        <taxon>Spirochaetia</taxon>
        <taxon>Spirochaetales</taxon>
        <taxon>Spirochaetaceae</taxon>
        <taxon>Sediminispirochaeta</taxon>
    </lineage>
</organism>
<dbReference type="Gene3D" id="1.10.10.10">
    <property type="entry name" value="Winged helix-like DNA-binding domain superfamily/Winged helix DNA-binding domain"/>
    <property type="match status" value="1"/>
</dbReference>
<dbReference type="InterPro" id="IPR001034">
    <property type="entry name" value="DeoR_HTH"/>
</dbReference>
<keyword evidence="6" id="KW-1185">Reference proteome</keyword>
<reference evidence="5 6" key="1">
    <citation type="journal article" date="2010" name="Stand. Genomic Sci.">
        <title>Complete genome sequence of Spirochaeta smaragdinae type strain (SEBR 4228).</title>
        <authorList>
            <person name="Mavromatis K."/>
            <person name="Yasawong M."/>
            <person name="Chertkov O."/>
            <person name="Lapidus A."/>
            <person name="Lucas S."/>
            <person name="Nolan M."/>
            <person name="Del Rio T.G."/>
            <person name="Tice H."/>
            <person name="Cheng J.F."/>
            <person name="Pitluck S."/>
            <person name="Liolios K."/>
            <person name="Ivanova N."/>
            <person name="Tapia R."/>
            <person name="Han C."/>
            <person name="Bruce D."/>
            <person name="Goodwin L."/>
            <person name="Pati A."/>
            <person name="Chen A."/>
            <person name="Palaniappan K."/>
            <person name="Land M."/>
            <person name="Hauser L."/>
            <person name="Chang Y.J."/>
            <person name="Jeffries C.D."/>
            <person name="Detter J.C."/>
            <person name="Rohde M."/>
            <person name="Brambilla E."/>
            <person name="Spring S."/>
            <person name="Goker M."/>
            <person name="Sikorski J."/>
            <person name="Woyke T."/>
            <person name="Bristow J."/>
            <person name="Eisen J.A."/>
            <person name="Markowitz V."/>
            <person name="Hugenholtz P."/>
            <person name="Klenk H.P."/>
            <person name="Kyrpides N.C."/>
        </authorList>
    </citation>
    <scope>NUCLEOTIDE SEQUENCE [LARGE SCALE GENOMIC DNA]</scope>
    <source>
        <strain evidence="6">DSM 11293 / JCM 15392 / SEBR 4228</strain>
    </source>
</reference>
<dbReference type="InterPro" id="IPR036390">
    <property type="entry name" value="WH_DNA-bd_sf"/>
</dbReference>
<dbReference type="GO" id="GO:0003677">
    <property type="term" value="F:DNA binding"/>
    <property type="evidence" value="ECO:0007669"/>
    <property type="project" value="UniProtKB-KW"/>
</dbReference>
<evidence type="ECO:0000256" key="1">
    <source>
        <dbReference type="ARBA" id="ARBA00023015"/>
    </source>
</evidence>
<keyword evidence="2" id="KW-0238">DNA-binding</keyword>
<dbReference type="Proteomes" id="UP000002318">
    <property type="component" value="Chromosome"/>
</dbReference>
<gene>
    <name evidence="5" type="ordered locus">Spirs_3398</name>
</gene>
<dbReference type="InterPro" id="IPR014036">
    <property type="entry name" value="DeoR-like_C"/>
</dbReference>
<dbReference type="GO" id="GO:0003700">
    <property type="term" value="F:DNA-binding transcription factor activity"/>
    <property type="evidence" value="ECO:0007669"/>
    <property type="project" value="InterPro"/>
</dbReference>
<evidence type="ECO:0000259" key="4">
    <source>
        <dbReference type="PROSITE" id="PS51000"/>
    </source>
</evidence>
<evidence type="ECO:0000313" key="5">
    <source>
        <dbReference type="EMBL" id="ADK82487.1"/>
    </source>
</evidence>
<dbReference type="HOGENOM" id="CLU_060699_1_4_12"/>
<dbReference type="eggNOG" id="COG1349">
    <property type="taxonomic scope" value="Bacteria"/>
</dbReference>
<dbReference type="EMBL" id="CP002116">
    <property type="protein sequence ID" value="ADK82487.1"/>
    <property type="molecule type" value="Genomic_DNA"/>
</dbReference>
<dbReference type="SUPFAM" id="SSF100950">
    <property type="entry name" value="NagB/RpiA/CoA transferase-like"/>
    <property type="match status" value="1"/>
</dbReference>
<dbReference type="KEGG" id="ssm:Spirs_3398"/>
<feature type="domain" description="HTH deoR-type" evidence="4">
    <location>
        <begin position="8"/>
        <end position="63"/>
    </location>
</feature>
<sequence>MQDSKNFAEERHERIMEILMQETSIEVSALAKLLNVTDATIRRDLTYLESKEKLYRTHGGAIYREEPIFWQTTTIEHRAKEHPEEKKRIARYVASIVNDHDSLMIDGGSTNTAIAEELAKTRQNLMVVTNSQHIGEIIMNGIGENQAIIIGGELMYQTQNTVGPIAVNMIKNFRLDKAIISTTSVMPDQGCFSANPQEGEIKKQMILNANEVYIVVDSSKIGKYALYLFSDLNDIDAVITDAKIRKRDLETFHQKQIDVRLAY</sequence>
<dbReference type="RefSeq" id="WP_013255946.1">
    <property type="nucleotide sequence ID" value="NC_014364.1"/>
</dbReference>
<dbReference type="OrthoDB" id="308679at2"/>
<dbReference type="InterPro" id="IPR036388">
    <property type="entry name" value="WH-like_DNA-bd_sf"/>
</dbReference>
<dbReference type="Pfam" id="PF00455">
    <property type="entry name" value="DeoRC"/>
    <property type="match status" value="1"/>
</dbReference>
<evidence type="ECO:0000256" key="3">
    <source>
        <dbReference type="ARBA" id="ARBA00023163"/>
    </source>
</evidence>
<dbReference type="PRINTS" id="PR00037">
    <property type="entry name" value="HTHLACR"/>
</dbReference>
<dbReference type="InterPro" id="IPR050313">
    <property type="entry name" value="Carb_Metab_HTH_regulators"/>
</dbReference>
<dbReference type="InterPro" id="IPR018356">
    <property type="entry name" value="Tscrpt_reg_HTH_DeoR_CS"/>
</dbReference>
<dbReference type="AlphaFoldDB" id="E1R2C7"/>
<dbReference type="Gene3D" id="3.40.50.1360">
    <property type="match status" value="1"/>
</dbReference>
<dbReference type="SMART" id="SM01134">
    <property type="entry name" value="DeoRC"/>
    <property type="match status" value="1"/>
</dbReference>
<dbReference type="PANTHER" id="PTHR30363">
    <property type="entry name" value="HTH-TYPE TRANSCRIPTIONAL REGULATOR SRLR-RELATED"/>
    <property type="match status" value="1"/>
</dbReference>
<proteinExistence type="predicted"/>
<dbReference type="PROSITE" id="PS51000">
    <property type="entry name" value="HTH_DEOR_2"/>
    <property type="match status" value="1"/>
</dbReference>
<dbReference type="PROSITE" id="PS00894">
    <property type="entry name" value="HTH_DEOR_1"/>
    <property type="match status" value="1"/>
</dbReference>
<keyword evidence="1" id="KW-0805">Transcription regulation</keyword>
<keyword evidence="3" id="KW-0804">Transcription</keyword>
<dbReference type="Pfam" id="PF08220">
    <property type="entry name" value="HTH_DeoR"/>
    <property type="match status" value="1"/>
</dbReference>
<name>E1R2C7_SEDSS</name>
<dbReference type="SMART" id="SM00420">
    <property type="entry name" value="HTH_DEOR"/>
    <property type="match status" value="1"/>
</dbReference>
<protein>
    <submittedName>
        <fullName evidence="5">Transcriptional regulator, DeoR family</fullName>
    </submittedName>
</protein>
<accession>E1R2C7</accession>
<evidence type="ECO:0000256" key="2">
    <source>
        <dbReference type="ARBA" id="ARBA00023125"/>
    </source>
</evidence>
<dbReference type="InterPro" id="IPR037171">
    <property type="entry name" value="NagB/RpiA_transferase-like"/>
</dbReference>